<evidence type="ECO:0000259" key="2">
    <source>
        <dbReference type="Pfam" id="PF02517"/>
    </source>
</evidence>
<gene>
    <name evidence="3" type="ORF">D1223_03085</name>
</gene>
<dbReference type="RefSeq" id="WP_119374929.1">
    <property type="nucleotide sequence ID" value="NZ_QWFX01000005.1"/>
</dbReference>
<keyword evidence="1" id="KW-0812">Transmembrane</keyword>
<keyword evidence="1" id="KW-0472">Membrane</keyword>
<feature type="transmembrane region" description="Helical" evidence="1">
    <location>
        <begin position="87"/>
        <end position="107"/>
    </location>
</feature>
<evidence type="ECO:0000313" key="3">
    <source>
        <dbReference type="EMBL" id="RIJ32848.1"/>
    </source>
</evidence>
<keyword evidence="3" id="KW-0645">Protease</keyword>
<keyword evidence="1" id="KW-1133">Transmembrane helix</keyword>
<feature type="domain" description="CAAX prenyl protease 2/Lysostaphin resistance protein A-like" evidence="2">
    <location>
        <begin position="138"/>
        <end position="225"/>
    </location>
</feature>
<reference evidence="3 4" key="1">
    <citation type="submission" date="2018-08" db="EMBL/GenBank/DDBJ databases">
        <title>Henriciella mobilis sp. nov., isolated from seawater.</title>
        <authorList>
            <person name="Cheng H."/>
            <person name="Wu Y.-H."/>
            <person name="Xu X.-W."/>
            <person name="Guo L.-L."/>
        </authorList>
    </citation>
    <scope>NUCLEOTIDE SEQUENCE [LARGE SCALE GENOMIC DNA]</scope>
    <source>
        <strain evidence="3 4">JN25</strain>
    </source>
</reference>
<evidence type="ECO:0000256" key="1">
    <source>
        <dbReference type="SAM" id="Phobius"/>
    </source>
</evidence>
<protein>
    <submittedName>
        <fullName evidence="3">CPBP family intramembrane metalloprotease</fullName>
    </submittedName>
</protein>
<evidence type="ECO:0000313" key="4">
    <source>
        <dbReference type="Proteomes" id="UP000266385"/>
    </source>
</evidence>
<feature type="transmembrane region" description="Helical" evidence="1">
    <location>
        <begin position="44"/>
        <end position="67"/>
    </location>
</feature>
<proteinExistence type="predicted"/>
<keyword evidence="3" id="KW-0378">Hydrolase</keyword>
<feature type="transmembrane region" description="Helical" evidence="1">
    <location>
        <begin position="192"/>
        <end position="210"/>
    </location>
</feature>
<feature type="transmembrane region" description="Helical" evidence="1">
    <location>
        <begin position="12"/>
        <end position="32"/>
    </location>
</feature>
<dbReference type="Pfam" id="PF02517">
    <property type="entry name" value="Rce1-like"/>
    <property type="match status" value="1"/>
</dbReference>
<dbReference type="EMBL" id="QWFX01000005">
    <property type="protein sequence ID" value="RIJ32848.1"/>
    <property type="molecule type" value="Genomic_DNA"/>
</dbReference>
<dbReference type="GO" id="GO:0004175">
    <property type="term" value="F:endopeptidase activity"/>
    <property type="evidence" value="ECO:0007669"/>
    <property type="project" value="UniProtKB-ARBA"/>
</dbReference>
<dbReference type="AlphaFoldDB" id="A0A399RNS3"/>
<feature type="transmembrane region" description="Helical" evidence="1">
    <location>
        <begin position="216"/>
        <end position="235"/>
    </location>
</feature>
<comment type="caution">
    <text evidence="3">The sequence shown here is derived from an EMBL/GenBank/DDBJ whole genome shotgun (WGS) entry which is preliminary data.</text>
</comment>
<dbReference type="GO" id="GO:0008237">
    <property type="term" value="F:metallopeptidase activity"/>
    <property type="evidence" value="ECO:0007669"/>
    <property type="project" value="UniProtKB-KW"/>
</dbReference>
<feature type="transmembrane region" description="Helical" evidence="1">
    <location>
        <begin position="166"/>
        <end position="185"/>
    </location>
</feature>
<dbReference type="GO" id="GO:0006508">
    <property type="term" value="P:proteolysis"/>
    <property type="evidence" value="ECO:0007669"/>
    <property type="project" value="UniProtKB-KW"/>
</dbReference>
<keyword evidence="3" id="KW-0482">Metalloprotease</keyword>
<dbReference type="Proteomes" id="UP000266385">
    <property type="component" value="Unassembled WGS sequence"/>
</dbReference>
<keyword evidence="4" id="KW-1185">Reference proteome</keyword>
<dbReference type="OrthoDB" id="7632478at2"/>
<feature type="transmembrane region" description="Helical" evidence="1">
    <location>
        <begin position="138"/>
        <end position="160"/>
    </location>
</feature>
<dbReference type="GO" id="GO:0080120">
    <property type="term" value="P:CAAX-box protein maturation"/>
    <property type="evidence" value="ECO:0007669"/>
    <property type="project" value="UniProtKB-ARBA"/>
</dbReference>
<dbReference type="InterPro" id="IPR003675">
    <property type="entry name" value="Rce1/LyrA-like_dom"/>
</dbReference>
<organism evidence="3 4">
    <name type="scientific">Henriciella mobilis</name>
    <dbReference type="NCBI Taxonomy" id="2305467"/>
    <lineage>
        <taxon>Bacteria</taxon>
        <taxon>Pseudomonadati</taxon>
        <taxon>Pseudomonadota</taxon>
        <taxon>Alphaproteobacteria</taxon>
        <taxon>Hyphomonadales</taxon>
        <taxon>Hyphomonadaceae</taxon>
        <taxon>Henriciella</taxon>
    </lineage>
</organism>
<name>A0A399RNS3_9PROT</name>
<sequence length="254" mass="28156">MHDFLETEPALALGLASVLVIWLIGVGSDVWRRTRGRKPQTRSPWWHWVVTVVMLWSLAAISVWAWSASGRPVITLGFELGQGWQNWVAWALAIGFLAPQILQLVAINRSDDMKAQVRALVFESRDYDTVMPRRRADVWGYQIVAVTAGITEEIVFRAFLISVFALWMPVWPAAGLALVLFLTAHAYQGVSGIVRILPVSVVLTLCYVLSGSLWPVIVLHVAVDVLSGVMVWLVLPRAGMIELPDRAPDAQPVG</sequence>
<accession>A0A399RNS3</accession>